<organism evidence="2 3">
    <name type="scientific">Haloquadratum walsbyi J07HQW2</name>
    <dbReference type="NCBI Taxonomy" id="1238425"/>
    <lineage>
        <taxon>Archaea</taxon>
        <taxon>Methanobacteriati</taxon>
        <taxon>Methanobacteriota</taxon>
        <taxon>Stenosarchaea group</taxon>
        <taxon>Halobacteria</taxon>
        <taxon>Halobacteriales</taxon>
        <taxon>Haloferacaceae</taxon>
        <taxon>Haloquadratum</taxon>
    </lineage>
</organism>
<reference evidence="2 3" key="1">
    <citation type="journal article" date="2013" name="PLoS ONE">
        <title>Assembly-driven community genomics of a hypersaline microbial ecosystem.</title>
        <authorList>
            <person name="Podell S."/>
            <person name="Ugalde J.A."/>
            <person name="Narasingarao P."/>
            <person name="Banfield J.F."/>
            <person name="Heidelberg K.B."/>
            <person name="Allen E.E."/>
        </authorList>
    </citation>
    <scope>NUCLEOTIDE SEQUENCE [LARGE SCALE GENOMIC DNA]</scope>
    <source>
        <strain evidence="3">J07HQW2</strain>
    </source>
</reference>
<evidence type="ECO:0000313" key="2">
    <source>
        <dbReference type="EMBL" id="ERG97248.1"/>
    </source>
</evidence>
<dbReference type="Pfam" id="PF24035">
    <property type="entry name" value="DUF7344"/>
    <property type="match status" value="1"/>
</dbReference>
<dbReference type="eggNOG" id="arCOG03828">
    <property type="taxonomic scope" value="Archaea"/>
</dbReference>
<name>U1NJW1_9EURY</name>
<feature type="domain" description="DUF7344" evidence="1">
    <location>
        <begin position="17"/>
        <end position="74"/>
    </location>
</feature>
<gene>
    <name evidence="2" type="ORF">J07HQW2_03734</name>
</gene>
<evidence type="ECO:0000313" key="3">
    <source>
        <dbReference type="Proteomes" id="UP000030710"/>
    </source>
</evidence>
<proteinExistence type="predicted"/>
<evidence type="ECO:0000259" key="1">
    <source>
        <dbReference type="Pfam" id="PF24035"/>
    </source>
</evidence>
<dbReference type="InterPro" id="IPR055768">
    <property type="entry name" value="DUF7344"/>
</dbReference>
<accession>U1NJW1</accession>
<dbReference type="AlphaFoldDB" id="U1NJW1"/>
<sequence length="103" mass="11574">MNSINLIKSDAKAALIVIARDLAREVTALEEDVSVESATGEYYHNVCTSLIQTHLPKLNNMGVIKYSDSRKTVSPDRNILPLIVVVTLRLHHQWLRCFSTTLL</sequence>
<protein>
    <recommendedName>
        <fullName evidence="1">DUF7344 domain-containing protein</fullName>
    </recommendedName>
</protein>
<dbReference type="RefSeq" id="WP_021056709.1">
    <property type="nucleotide sequence ID" value="NZ_KE356561.1"/>
</dbReference>
<dbReference type="HOGENOM" id="CLU_2257314_0_0_2"/>
<dbReference type="EMBL" id="KE356561">
    <property type="protein sequence ID" value="ERG97248.1"/>
    <property type="molecule type" value="Genomic_DNA"/>
</dbReference>
<dbReference type="Proteomes" id="UP000030710">
    <property type="component" value="Unassembled WGS sequence"/>
</dbReference>